<protein>
    <recommendedName>
        <fullName evidence="6">Tat pathway signal sequence</fullName>
    </recommendedName>
</protein>
<accession>A0A0N1H7X2</accession>
<proteinExistence type="inferred from homology"/>
<dbReference type="Proteomes" id="UP000038010">
    <property type="component" value="Unassembled WGS sequence"/>
</dbReference>
<feature type="region of interest" description="Disordered" evidence="2">
    <location>
        <begin position="1"/>
        <end position="20"/>
    </location>
</feature>
<organism evidence="4 5">
    <name type="scientific">Cyphellophora attinorum</name>
    <dbReference type="NCBI Taxonomy" id="1664694"/>
    <lineage>
        <taxon>Eukaryota</taxon>
        <taxon>Fungi</taxon>
        <taxon>Dikarya</taxon>
        <taxon>Ascomycota</taxon>
        <taxon>Pezizomycotina</taxon>
        <taxon>Eurotiomycetes</taxon>
        <taxon>Chaetothyriomycetidae</taxon>
        <taxon>Chaetothyriales</taxon>
        <taxon>Cyphellophoraceae</taxon>
        <taxon>Cyphellophora</taxon>
    </lineage>
</organism>
<comment type="similarity">
    <text evidence="1">Belongs to the ustYa family.</text>
</comment>
<dbReference type="Pfam" id="PF11807">
    <property type="entry name" value="UstYa"/>
    <property type="match status" value="1"/>
</dbReference>
<dbReference type="GO" id="GO:0043386">
    <property type="term" value="P:mycotoxin biosynthetic process"/>
    <property type="evidence" value="ECO:0007669"/>
    <property type="project" value="InterPro"/>
</dbReference>
<gene>
    <name evidence="4" type="ORF">AB675_2086</name>
</gene>
<keyword evidence="3" id="KW-0472">Membrane</keyword>
<sequence length="283" mass="31329">MSNTHYTKLETDSESGDQEALLSNNTAAQNRPQTSRFPSIPHSLITAVLVCLAFGAGTFIQSLPYFNKDALCAAHTVQYTPPIIASGSPAITYSTVSYNGSFLKEDVYRQDASPKVDAAWEALGVNYRSIKVPDSQAAAAGLTKDHIRINSKYGGGYPANVEGLHHLHCLNLLRQTSKYNFDYYKALGQGAFKNDDTIVKLHVTHCLDILRQQLMCRADVGVFGQVWTQPENPKAFVDFNTDHKCVNYDAIRQWAEERQLPEDVPEDYLQGPVPGQKIYAGTP</sequence>
<keyword evidence="5" id="KW-1185">Reference proteome</keyword>
<evidence type="ECO:0000256" key="3">
    <source>
        <dbReference type="SAM" id="Phobius"/>
    </source>
</evidence>
<evidence type="ECO:0000256" key="1">
    <source>
        <dbReference type="ARBA" id="ARBA00035112"/>
    </source>
</evidence>
<feature type="transmembrane region" description="Helical" evidence="3">
    <location>
        <begin position="40"/>
        <end position="60"/>
    </location>
</feature>
<comment type="caution">
    <text evidence="4">The sequence shown here is derived from an EMBL/GenBank/DDBJ whole genome shotgun (WGS) entry which is preliminary data.</text>
</comment>
<dbReference type="EMBL" id="LFJN01000006">
    <property type="protein sequence ID" value="KPI42755.1"/>
    <property type="molecule type" value="Genomic_DNA"/>
</dbReference>
<evidence type="ECO:0008006" key="6">
    <source>
        <dbReference type="Google" id="ProtNLM"/>
    </source>
</evidence>
<evidence type="ECO:0000256" key="2">
    <source>
        <dbReference type="SAM" id="MobiDB-lite"/>
    </source>
</evidence>
<keyword evidence="3" id="KW-0812">Transmembrane</keyword>
<dbReference type="InterPro" id="IPR021765">
    <property type="entry name" value="UstYa-like"/>
</dbReference>
<dbReference type="GeneID" id="28733908"/>
<dbReference type="PANTHER" id="PTHR33365">
    <property type="entry name" value="YALI0B05434P"/>
    <property type="match status" value="1"/>
</dbReference>
<name>A0A0N1H7X2_9EURO</name>
<keyword evidence="3" id="KW-1133">Transmembrane helix</keyword>
<dbReference type="AlphaFoldDB" id="A0A0N1H7X2"/>
<dbReference type="STRING" id="1664694.A0A0N1H7X2"/>
<dbReference type="VEuPathDB" id="FungiDB:AB675_2086"/>
<evidence type="ECO:0000313" key="5">
    <source>
        <dbReference type="Proteomes" id="UP000038010"/>
    </source>
</evidence>
<dbReference type="PANTHER" id="PTHR33365:SF13">
    <property type="entry name" value="TAT PATHWAY SIGNAL SEQUENCE"/>
    <property type="match status" value="1"/>
</dbReference>
<reference evidence="4 5" key="1">
    <citation type="submission" date="2015-06" db="EMBL/GenBank/DDBJ databases">
        <title>Draft genome of the ant-associated black yeast Phialophora attae CBS 131958.</title>
        <authorList>
            <person name="Moreno L.F."/>
            <person name="Stielow B.J."/>
            <person name="de Hoog S."/>
            <person name="Vicente V.A."/>
            <person name="Weiss V.A."/>
            <person name="de Vries M."/>
            <person name="Cruz L.M."/>
            <person name="Souza E.M."/>
        </authorList>
    </citation>
    <scope>NUCLEOTIDE SEQUENCE [LARGE SCALE GENOMIC DNA]</scope>
    <source>
        <strain evidence="4 5">CBS 131958</strain>
    </source>
</reference>
<evidence type="ECO:0000313" key="4">
    <source>
        <dbReference type="EMBL" id="KPI42755.1"/>
    </source>
</evidence>
<dbReference type="RefSeq" id="XP_018002718.1">
    <property type="nucleotide sequence ID" value="XM_018142028.1"/>
</dbReference>
<dbReference type="OrthoDB" id="3687641at2759"/>